<proteinExistence type="predicted"/>
<reference evidence="3 5" key="1">
    <citation type="submission" date="2015-10" db="EMBL/GenBank/DDBJ databases">
        <title>The cercosporin biosynthetic gene cluster was horizontally transferred to several fungal lineages and shown to be expanded in Cercospora beticola based on microsynteny with recipient genomes.</title>
        <authorList>
            <person name="De Jonge R."/>
            <person name="Ebert M.K."/>
            <person name="Suttle J.C."/>
            <person name="Jurick Ii W.M."/>
            <person name="Secor G.A."/>
            <person name="Thomma B.P."/>
            <person name="Van De Peer Y."/>
            <person name="Bolton M.D."/>
        </authorList>
    </citation>
    <scope>NUCLEOTIDE SEQUENCE [LARGE SCALE GENOMIC DNA]</scope>
    <source>
        <strain evidence="3 5">09-40</strain>
    </source>
</reference>
<reference evidence="4 6" key="2">
    <citation type="submission" date="2023-09" db="EMBL/GenBank/DDBJ databases">
        <title>Complete-Gapless Cercospora beticola genome.</title>
        <authorList>
            <person name="Wyatt N.A."/>
            <person name="Spanner R.E."/>
            <person name="Bolton M.D."/>
        </authorList>
    </citation>
    <scope>NUCLEOTIDE SEQUENCE [LARGE SCALE GENOMIC DNA]</scope>
    <source>
        <strain evidence="4">Cb09-40</strain>
    </source>
</reference>
<feature type="domain" description="JmjC" evidence="2">
    <location>
        <begin position="380"/>
        <end position="515"/>
    </location>
</feature>
<dbReference type="SUPFAM" id="SSF51197">
    <property type="entry name" value="Clavaminate synthase-like"/>
    <property type="match status" value="1"/>
</dbReference>
<evidence type="ECO:0000313" key="5">
    <source>
        <dbReference type="Proteomes" id="UP000230605"/>
    </source>
</evidence>
<dbReference type="EMBL" id="CP134186">
    <property type="protein sequence ID" value="WPB00146.1"/>
    <property type="molecule type" value="Genomic_DNA"/>
</dbReference>
<dbReference type="InterPro" id="IPR003347">
    <property type="entry name" value="JmjC_dom"/>
</dbReference>
<name>A0A2G5I1U0_CERBT</name>
<feature type="compositionally biased region" description="Acidic residues" evidence="1">
    <location>
        <begin position="135"/>
        <end position="167"/>
    </location>
</feature>
<evidence type="ECO:0000313" key="4">
    <source>
        <dbReference type="EMBL" id="WPB00146.1"/>
    </source>
</evidence>
<dbReference type="AlphaFoldDB" id="A0A2G5I1U0"/>
<gene>
    <name evidence="3" type="ORF">CB0940_02984</name>
    <name evidence="4" type="ORF">RHO25_004765</name>
</gene>
<sequence>MARKAKTSTSAQPKAALASKQKATRQPAQPAGNNRKRKAPASEAAAPPPKRAKAAPKTKASASTNQAASSRKPAKAASRPDTRPKLPRGWVYAGDPGDDGPVDENPGDGNPGDDDPGDEDPGDEGPGGDPTPPDDNGDDDGEDGDNDEDDDDDDDSSDNSSQDEDLDESYRLAAIAQFKALKLSRRNFRGKEIANLLPFLESMTLPASNKIQYTAARPRETKSKQLDAYILSKEDAHILLKGTKSICAPVFILGGAPDVCDSSSRPIEQALNTWFLDPLENYTFHDSQGKERTPNVQKMREHFLSSDGSGEQDKGYPWNLRDILNPMAQQCLPTFAQSLNCNLLRDIYRIILQVSDELICPADCPKRTKTDQCCDGNGNNHEITSNELFQVSAAAREHEGTLMISDPGSITGPHWDRWCLGTYISCHEGEMGLAWLSHPSTIEEHKRWTDTSKNGKPEGNWLFKVFRKGDAVYMPPGTVHVVFRLPEGEQTMATAGHFLRRSTDWKNWLKMLVHERDTHIAREQEEAGSGDLTIFGPIVKTLRFLLDQVKSDEEVERFGGKQRVKAARKLLATLERQVSEILATIPDVGGQDDGTE</sequence>
<evidence type="ECO:0000313" key="6">
    <source>
        <dbReference type="Proteomes" id="UP001302367"/>
    </source>
</evidence>
<feature type="compositionally biased region" description="Low complexity" evidence="1">
    <location>
        <begin position="57"/>
        <end position="77"/>
    </location>
</feature>
<keyword evidence="6" id="KW-1185">Reference proteome</keyword>
<feature type="compositionally biased region" description="Acidic residues" evidence="1">
    <location>
        <begin position="96"/>
        <end position="123"/>
    </location>
</feature>
<dbReference type="EMBL" id="LKMD01000101">
    <property type="protein sequence ID" value="PIA98785.1"/>
    <property type="molecule type" value="Genomic_DNA"/>
</dbReference>
<dbReference type="PROSITE" id="PS51184">
    <property type="entry name" value="JMJC"/>
    <property type="match status" value="1"/>
</dbReference>
<dbReference type="Proteomes" id="UP000230605">
    <property type="component" value="Chromosome 3"/>
</dbReference>
<protein>
    <recommendedName>
        <fullName evidence="2">JmjC domain-containing protein</fullName>
    </recommendedName>
</protein>
<evidence type="ECO:0000313" key="3">
    <source>
        <dbReference type="EMBL" id="PIA98785.1"/>
    </source>
</evidence>
<evidence type="ECO:0000256" key="1">
    <source>
        <dbReference type="SAM" id="MobiDB-lite"/>
    </source>
</evidence>
<dbReference type="Proteomes" id="UP001302367">
    <property type="component" value="Chromosome 3"/>
</dbReference>
<dbReference type="OrthoDB" id="3860121at2759"/>
<evidence type="ECO:0000259" key="2">
    <source>
        <dbReference type="PROSITE" id="PS51184"/>
    </source>
</evidence>
<feature type="region of interest" description="Disordered" evidence="1">
    <location>
        <begin position="1"/>
        <end position="168"/>
    </location>
</feature>
<accession>A0A2G5I1U0</accession>
<organism evidence="3 5">
    <name type="scientific">Cercospora beticola</name>
    <name type="common">Sugarbeet leaf spot fungus</name>
    <dbReference type="NCBI Taxonomy" id="122368"/>
    <lineage>
        <taxon>Eukaryota</taxon>
        <taxon>Fungi</taxon>
        <taxon>Dikarya</taxon>
        <taxon>Ascomycota</taxon>
        <taxon>Pezizomycotina</taxon>
        <taxon>Dothideomycetes</taxon>
        <taxon>Dothideomycetidae</taxon>
        <taxon>Mycosphaerellales</taxon>
        <taxon>Mycosphaerellaceae</taxon>
        <taxon>Cercospora</taxon>
    </lineage>
</organism>